<comment type="similarity">
    <text evidence="1">Belongs to the WrbA family.</text>
</comment>
<evidence type="ECO:0000256" key="3">
    <source>
        <dbReference type="ARBA" id="ARBA00047678"/>
    </source>
</evidence>
<comment type="caution">
    <text evidence="6">The sequence shown here is derived from an EMBL/GenBank/DDBJ whole genome shotgun (WGS) entry which is preliminary data.</text>
</comment>
<feature type="domain" description="NADPH-dependent FMN reductase-like" evidence="5">
    <location>
        <begin position="15"/>
        <end position="61"/>
    </location>
</feature>
<dbReference type="PANTHER" id="PTHR30546:SF23">
    <property type="entry name" value="FLAVOPROTEIN-LIKE PROTEIN YCP4-RELATED"/>
    <property type="match status" value="1"/>
</dbReference>
<evidence type="ECO:0000256" key="1">
    <source>
        <dbReference type="ARBA" id="ARBA00006961"/>
    </source>
</evidence>
<protein>
    <recommendedName>
        <fullName evidence="2">NAD(P)H dehydrogenase (quinone)</fullName>
        <ecNumber evidence="2">1.6.5.2</ecNumber>
    </recommendedName>
</protein>
<proteinExistence type="inferred from homology"/>
<evidence type="ECO:0000259" key="5">
    <source>
        <dbReference type="Pfam" id="PF03358"/>
    </source>
</evidence>
<dbReference type="InterPro" id="IPR029039">
    <property type="entry name" value="Flavoprotein-like_sf"/>
</dbReference>
<dbReference type="EMBL" id="JAAMPC010000002">
    <property type="protein sequence ID" value="KAG2326380.1"/>
    <property type="molecule type" value="Genomic_DNA"/>
</dbReference>
<evidence type="ECO:0000313" key="7">
    <source>
        <dbReference type="Proteomes" id="UP000886595"/>
    </source>
</evidence>
<gene>
    <name evidence="6" type="ORF">Bca52824_009108</name>
</gene>
<dbReference type="Proteomes" id="UP000886595">
    <property type="component" value="Unassembled WGS sequence"/>
</dbReference>
<dbReference type="OrthoDB" id="504689at2759"/>
<dbReference type="PANTHER" id="PTHR30546">
    <property type="entry name" value="FLAVODOXIN-RELATED PROTEIN WRBA-RELATED"/>
    <property type="match status" value="1"/>
</dbReference>
<comment type="catalytic activity">
    <reaction evidence="4">
        <text>a quinone + NADPH + H(+) = a quinol + NADP(+)</text>
        <dbReference type="Rhea" id="RHEA:46164"/>
        <dbReference type="ChEBI" id="CHEBI:15378"/>
        <dbReference type="ChEBI" id="CHEBI:24646"/>
        <dbReference type="ChEBI" id="CHEBI:57783"/>
        <dbReference type="ChEBI" id="CHEBI:58349"/>
        <dbReference type="ChEBI" id="CHEBI:132124"/>
        <dbReference type="EC" id="1.6.5.2"/>
    </reaction>
</comment>
<dbReference type="SUPFAM" id="SSF52218">
    <property type="entry name" value="Flavoproteins"/>
    <property type="match status" value="1"/>
</dbReference>
<organism evidence="6 7">
    <name type="scientific">Brassica carinata</name>
    <name type="common">Ethiopian mustard</name>
    <name type="synonym">Abyssinian cabbage</name>
    <dbReference type="NCBI Taxonomy" id="52824"/>
    <lineage>
        <taxon>Eukaryota</taxon>
        <taxon>Viridiplantae</taxon>
        <taxon>Streptophyta</taxon>
        <taxon>Embryophyta</taxon>
        <taxon>Tracheophyta</taxon>
        <taxon>Spermatophyta</taxon>
        <taxon>Magnoliopsida</taxon>
        <taxon>eudicotyledons</taxon>
        <taxon>Gunneridae</taxon>
        <taxon>Pentapetalae</taxon>
        <taxon>rosids</taxon>
        <taxon>malvids</taxon>
        <taxon>Brassicales</taxon>
        <taxon>Brassicaceae</taxon>
        <taxon>Brassiceae</taxon>
        <taxon>Brassica</taxon>
    </lineage>
</organism>
<dbReference type="GO" id="GO:0003955">
    <property type="term" value="F:NAD(P)H dehydrogenase (quinone) activity"/>
    <property type="evidence" value="ECO:0007669"/>
    <property type="project" value="UniProtKB-EC"/>
</dbReference>
<dbReference type="Gene3D" id="3.40.50.360">
    <property type="match status" value="1"/>
</dbReference>
<dbReference type="AlphaFoldDB" id="A0A8X8B8T2"/>
<dbReference type="Pfam" id="PF03358">
    <property type="entry name" value="FMN_red"/>
    <property type="match status" value="1"/>
</dbReference>
<dbReference type="InterPro" id="IPR005025">
    <property type="entry name" value="FMN_Rdtase-like_dom"/>
</dbReference>
<evidence type="ECO:0000256" key="2">
    <source>
        <dbReference type="ARBA" id="ARBA00012648"/>
    </source>
</evidence>
<comment type="catalytic activity">
    <reaction evidence="3">
        <text>a quinone + NADH + H(+) = a quinol + NAD(+)</text>
        <dbReference type="Rhea" id="RHEA:46160"/>
        <dbReference type="ChEBI" id="CHEBI:15378"/>
        <dbReference type="ChEBI" id="CHEBI:24646"/>
        <dbReference type="ChEBI" id="CHEBI:57540"/>
        <dbReference type="ChEBI" id="CHEBI:57945"/>
        <dbReference type="ChEBI" id="CHEBI:132124"/>
        <dbReference type="EC" id="1.6.5.2"/>
    </reaction>
</comment>
<evidence type="ECO:0000256" key="4">
    <source>
        <dbReference type="ARBA" id="ARBA00048983"/>
    </source>
</evidence>
<reference evidence="6 7" key="1">
    <citation type="submission" date="2020-02" db="EMBL/GenBank/DDBJ databases">
        <authorList>
            <person name="Ma Q."/>
            <person name="Huang Y."/>
            <person name="Song X."/>
            <person name="Pei D."/>
        </authorList>
    </citation>
    <scope>NUCLEOTIDE SEQUENCE [LARGE SCALE GENOMIC DNA]</scope>
    <source>
        <strain evidence="6">Sxm20200214</strain>
        <tissue evidence="6">Leaf</tissue>
    </source>
</reference>
<name>A0A8X8B8T2_BRACI</name>
<evidence type="ECO:0000313" key="6">
    <source>
        <dbReference type="EMBL" id="KAG2326380.1"/>
    </source>
</evidence>
<dbReference type="EC" id="1.6.5.2" evidence="2"/>
<dbReference type="GO" id="GO:0016020">
    <property type="term" value="C:membrane"/>
    <property type="evidence" value="ECO:0007669"/>
    <property type="project" value="TreeGrafter"/>
</dbReference>
<accession>A0A8X8B8T2</accession>
<keyword evidence="7" id="KW-1185">Reference proteome</keyword>
<sequence length="129" mass="14605">MSSPPKTDTPLITSNDLTEADGFVFGFPTRFVMMAAQFKAFLDATGGLWRIQQLAGKPEGIFYKRVSRWWLHAYVSFLNPNQYFIKDTCFAFTFWSLTCVVLGGSNMDEIVEIVEQEGGFKPQVLFNIA</sequence>